<dbReference type="GO" id="GO:0008233">
    <property type="term" value="F:peptidase activity"/>
    <property type="evidence" value="ECO:0007669"/>
    <property type="project" value="UniProtKB-KW"/>
</dbReference>
<dbReference type="EMBL" id="JADBEM010000001">
    <property type="protein sequence ID" value="MBE1612972.1"/>
    <property type="molecule type" value="Genomic_DNA"/>
</dbReference>
<keyword evidence="4" id="KW-1185">Reference proteome</keyword>
<dbReference type="Proteomes" id="UP000638648">
    <property type="component" value="Unassembled WGS sequence"/>
</dbReference>
<comment type="caution">
    <text evidence="3">The sequence shown here is derived from an EMBL/GenBank/DDBJ whole genome shotgun (WGS) entry which is preliminary data.</text>
</comment>
<evidence type="ECO:0000313" key="4">
    <source>
        <dbReference type="Proteomes" id="UP000638648"/>
    </source>
</evidence>
<reference evidence="3" key="1">
    <citation type="submission" date="2020-10" db="EMBL/GenBank/DDBJ databases">
        <title>Sequencing the genomes of 1000 actinobacteria strains.</title>
        <authorList>
            <person name="Klenk H.-P."/>
        </authorList>
    </citation>
    <scope>NUCLEOTIDE SEQUENCE</scope>
    <source>
        <strain evidence="3">DSM 45354</strain>
    </source>
</reference>
<organism evidence="3 4">
    <name type="scientific">Actinopolymorpha pittospori</name>
    <dbReference type="NCBI Taxonomy" id="648752"/>
    <lineage>
        <taxon>Bacteria</taxon>
        <taxon>Bacillati</taxon>
        <taxon>Actinomycetota</taxon>
        <taxon>Actinomycetes</taxon>
        <taxon>Propionibacteriales</taxon>
        <taxon>Actinopolymorphaceae</taxon>
        <taxon>Actinopolymorpha</taxon>
    </lineage>
</organism>
<accession>A0A927NCF7</accession>
<dbReference type="PROSITE" id="PS51257">
    <property type="entry name" value="PROKAR_LIPOPROTEIN"/>
    <property type="match status" value="1"/>
</dbReference>
<protein>
    <submittedName>
        <fullName evidence="3">Regulator of protease activity HflC (Stomatin/prohibitin superfamily)</fullName>
    </submittedName>
</protein>
<evidence type="ECO:0000256" key="1">
    <source>
        <dbReference type="SAM" id="SignalP"/>
    </source>
</evidence>
<dbReference type="GO" id="GO:0006508">
    <property type="term" value="P:proteolysis"/>
    <property type="evidence" value="ECO:0007669"/>
    <property type="project" value="UniProtKB-KW"/>
</dbReference>
<gene>
    <name evidence="3" type="ORF">HEB94_009820</name>
</gene>
<dbReference type="AlphaFoldDB" id="A0A927NCF7"/>
<dbReference type="Pfam" id="PF01145">
    <property type="entry name" value="Band_7"/>
    <property type="match status" value="1"/>
</dbReference>
<name>A0A927NCF7_9ACTN</name>
<proteinExistence type="predicted"/>
<feature type="signal peptide" evidence="1">
    <location>
        <begin position="1"/>
        <end position="20"/>
    </location>
</feature>
<keyword evidence="3" id="KW-0378">Hydrolase</keyword>
<evidence type="ECO:0000313" key="3">
    <source>
        <dbReference type="EMBL" id="MBE1612972.1"/>
    </source>
</evidence>
<dbReference type="InterPro" id="IPR001107">
    <property type="entry name" value="Band_7"/>
</dbReference>
<sequence>MRKTAVLGLAIAVAAVGVLSGCTSINTQPDETGLTYNAGPISDTRFDACVTPSTRTWDGPGDKHYTYPFGQRTYDFSGGEGTDGNPISVVTSDNVTMTVTGVATFSLNTDCKTLRQFHERIGIKFQAWMVDGRTTDGWRTMLNVYLKQPLDKAMDAVSKKYGYKDLYSDPAIKERWEDEVGRLASQFIKDQAGSDYFCQPSYAGTGPCGNAVLTLQAPVPPENIRAALTAEQEAVAQNNAQKQRNETVRTELESIRELVKVLGPDAYVLYKAVQEGKVSVLPVPAGSGIAIPPTIAGGGAPVAPGGGAGAPVAPAR</sequence>
<keyword evidence="1" id="KW-0732">Signal</keyword>
<feature type="chain" id="PRO_5039613274" evidence="1">
    <location>
        <begin position="21"/>
        <end position="316"/>
    </location>
</feature>
<evidence type="ECO:0000259" key="2">
    <source>
        <dbReference type="Pfam" id="PF01145"/>
    </source>
</evidence>
<feature type="domain" description="Band 7" evidence="2">
    <location>
        <begin position="29"/>
        <end position="247"/>
    </location>
</feature>
<dbReference type="RefSeq" id="WP_192755921.1">
    <property type="nucleotide sequence ID" value="NZ_BAABJL010000239.1"/>
</dbReference>
<keyword evidence="3" id="KW-0645">Protease</keyword>